<sequence length="62" mass="6442">MSCKSSVTVTANTTTTAITTTITVPTLSSLPVHPHQVHPGTARSHTRTHTPDGGRDPAGVRP</sequence>
<feature type="region of interest" description="Disordered" evidence="1">
    <location>
        <begin position="29"/>
        <end position="62"/>
    </location>
</feature>
<accession>A0A5B7F5E6</accession>
<comment type="caution">
    <text evidence="2">The sequence shown here is derived from an EMBL/GenBank/DDBJ whole genome shotgun (WGS) entry which is preliminary data.</text>
</comment>
<protein>
    <submittedName>
        <fullName evidence="2">Uncharacterized protein</fullName>
    </submittedName>
</protein>
<proteinExistence type="predicted"/>
<dbReference type="EMBL" id="VSRR010004824">
    <property type="protein sequence ID" value="MPC40815.1"/>
    <property type="molecule type" value="Genomic_DNA"/>
</dbReference>
<evidence type="ECO:0000313" key="2">
    <source>
        <dbReference type="EMBL" id="MPC40815.1"/>
    </source>
</evidence>
<name>A0A5B7F5E6_PORTR</name>
<dbReference type="AlphaFoldDB" id="A0A5B7F5E6"/>
<reference evidence="2 3" key="1">
    <citation type="submission" date="2019-05" db="EMBL/GenBank/DDBJ databases">
        <title>Another draft genome of Portunus trituberculatus and its Hox gene families provides insights of decapod evolution.</title>
        <authorList>
            <person name="Jeong J.-H."/>
            <person name="Song I."/>
            <person name="Kim S."/>
            <person name="Choi T."/>
            <person name="Kim D."/>
            <person name="Ryu S."/>
            <person name="Kim W."/>
        </authorList>
    </citation>
    <scope>NUCLEOTIDE SEQUENCE [LARGE SCALE GENOMIC DNA]</scope>
    <source>
        <tissue evidence="2">Muscle</tissue>
    </source>
</reference>
<organism evidence="2 3">
    <name type="scientific">Portunus trituberculatus</name>
    <name type="common">Swimming crab</name>
    <name type="synonym">Neptunus trituberculatus</name>
    <dbReference type="NCBI Taxonomy" id="210409"/>
    <lineage>
        <taxon>Eukaryota</taxon>
        <taxon>Metazoa</taxon>
        <taxon>Ecdysozoa</taxon>
        <taxon>Arthropoda</taxon>
        <taxon>Crustacea</taxon>
        <taxon>Multicrustacea</taxon>
        <taxon>Malacostraca</taxon>
        <taxon>Eumalacostraca</taxon>
        <taxon>Eucarida</taxon>
        <taxon>Decapoda</taxon>
        <taxon>Pleocyemata</taxon>
        <taxon>Brachyura</taxon>
        <taxon>Eubrachyura</taxon>
        <taxon>Portunoidea</taxon>
        <taxon>Portunidae</taxon>
        <taxon>Portuninae</taxon>
        <taxon>Portunus</taxon>
    </lineage>
</organism>
<dbReference type="Proteomes" id="UP000324222">
    <property type="component" value="Unassembled WGS sequence"/>
</dbReference>
<keyword evidence="3" id="KW-1185">Reference proteome</keyword>
<evidence type="ECO:0000313" key="3">
    <source>
        <dbReference type="Proteomes" id="UP000324222"/>
    </source>
</evidence>
<evidence type="ECO:0000256" key="1">
    <source>
        <dbReference type="SAM" id="MobiDB-lite"/>
    </source>
</evidence>
<gene>
    <name evidence="2" type="ORF">E2C01_034384</name>
</gene>